<evidence type="ECO:0000256" key="1">
    <source>
        <dbReference type="SAM" id="MobiDB-lite"/>
    </source>
</evidence>
<feature type="compositionally biased region" description="Basic residues" evidence="1">
    <location>
        <begin position="68"/>
        <end position="86"/>
    </location>
</feature>
<protein>
    <recommendedName>
        <fullName evidence="5">Copper transporter</fullName>
    </recommendedName>
</protein>
<keyword evidence="2" id="KW-0812">Transmembrane</keyword>
<dbReference type="RefSeq" id="XP_066701768.1">
    <property type="nucleotide sequence ID" value="XM_066841906.1"/>
</dbReference>
<keyword evidence="2" id="KW-0472">Membrane</keyword>
<feature type="region of interest" description="Disordered" evidence="1">
    <location>
        <begin position="68"/>
        <end position="95"/>
    </location>
</feature>
<comment type="caution">
    <text evidence="3">The sequence shown here is derived from an EMBL/GenBank/DDBJ whole genome shotgun (WGS) entry which is preliminary data.</text>
</comment>
<gene>
    <name evidence="3" type="ORF">PG986_005684</name>
</gene>
<proteinExistence type="predicted"/>
<name>A0ABR1QI91_9PEZI</name>
<keyword evidence="2" id="KW-1133">Transmembrane helix</keyword>
<reference evidence="3 4" key="1">
    <citation type="submission" date="2023-01" db="EMBL/GenBank/DDBJ databases">
        <title>Analysis of 21 Apiospora genomes using comparative genomics revels a genus with tremendous synthesis potential of carbohydrate active enzymes and secondary metabolites.</title>
        <authorList>
            <person name="Sorensen T."/>
        </authorList>
    </citation>
    <scope>NUCLEOTIDE SEQUENCE [LARGE SCALE GENOMIC DNA]</scope>
    <source>
        <strain evidence="3 4">CBS 24483</strain>
    </source>
</reference>
<dbReference type="Proteomes" id="UP001391051">
    <property type="component" value="Unassembled WGS sequence"/>
</dbReference>
<sequence length="95" mass="11059">MCSHHYRLSDPTWNQSPPPTITTTKLVISSVLLGSYAVLCTLIAIAVVTDCALLYEVVRQRHHALRRWRNSQRDRRQRQQQFRRLRPVYEGLSAA</sequence>
<accession>A0ABR1QI91</accession>
<evidence type="ECO:0000313" key="3">
    <source>
        <dbReference type="EMBL" id="KAK7956462.1"/>
    </source>
</evidence>
<evidence type="ECO:0000313" key="4">
    <source>
        <dbReference type="Proteomes" id="UP001391051"/>
    </source>
</evidence>
<dbReference type="GeneID" id="92074968"/>
<organism evidence="3 4">
    <name type="scientific">Apiospora aurea</name>
    <dbReference type="NCBI Taxonomy" id="335848"/>
    <lineage>
        <taxon>Eukaryota</taxon>
        <taxon>Fungi</taxon>
        <taxon>Dikarya</taxon>
        <taxon>Ascomycota</taxon>
        <taxon>Pezizomycotina</taxon>
        <taxon>Sordariomycetes</taxon>
        <taxon>Xylariomycetidae</taxon>
        <taxon>Amphisphaeriales</taxon>
        <taxon>Apiosporaceae</taxon>
        <taxon>Apiospora</taxon>
    </lineage>
</organism>
<keyword evidence="4" id="KW-1185">Reference proteome</keyword>
<evidence type="ECO:0008006" key="5">
    <source>
        <dbReference type="Google" id="ProtNLM"/>
    </source>
</evidence>
<dbReference type="EMBL" id="JAQQWE010000004">
    <property type="protein sequence ID" value="KAK7956462.1"/>
    <property type="molecule type" value="Genomic_DNA"/>
</dbReference>
<feature type="transmembrane region" description="Helical" evidence="2">
    <location>
        <begin position="36"/>
        <end position="58"/>
    </location>
</feature>
<evidence type="ECO:0000256" key="2">
    <source>
        <dbReference type="SAM" id="Phobius"/>
    </source>
</evidence>